<organism evidence="1 2">
    <name type="scientific">Flagellimonas pacifica</name>
    <dbReference type="NCBI Taxonomy" id="1247520"/>
    <lineage>
        <taxon>Bacteria</taxon>
        <taxon>Pseudomonadati</taxon>
        <taxon>Bacteroidota</taxon>
        <taxon>Flavobacteriia</taxon>
        <taxon>Flavobacteriales</taxon>
        <taxon>Flavobacteriaceae</taxon>
        <taxon>Flagellimonas</taxon>
    </lineage>
</organism>
<dbReference type="EMBL" id="OBEH01000004">
    <property type="protein sequence ID" value="SNZ01181.1"/>
    <property type="molecule type" value="Genomic_DNA"/>
</dbReference>
<reference evidence="2" key="1">
    <citation type="submission" date="2017-09" db="EMBL/GenBank/DDBJ databases">
        <authorList>
            <person name="Varghese N."/>
            <person name="Submissions S."/>
        </authorList>
    </citation>
    <scope>NUCLEOTIDE SEQUENCE [LARGE SCALE GENOMIC DNA]</scope>
    <source>
        <strain evidence="2">DSM 25885</strain>
    </source>
</reference>
<name>A0A285N097_9FLAO</name>
<keyword evidence="2" id="KW-1185">Reference proteome</keyword>
<sequence>MIREGFNHIFIVDDTIALKLKANKGDPFVFSDNYLFYTEELILMESNYLEANYIRYRFR</sequence>
<evidence type="ECO:0000313" key="2">
    <source>
        <dbReference type="Proteomes" id="UP000219048"/>
    </source>
</evidence>
<accession>A0A285N097</accession>
<proteinExistence type="predicted"/>
<evidence type="ECO:0000313" key="1">
    <source>
        <dbReference type="EMBL" id="SNZ01181.1"/>
    </source>
</evidence>
<gene>
    <name evidence="1" type="ORF">SAMN06265377_3017</name>
</gene>
<protein>
    <submittedName>
        <fullName evidence="1">Uncharacterized protein</fullName>
    </submittedName>
</protein>
<dbReference type="Proteomes" id="UP000219048">
    <property type="component" value="Unassembled WGS sequence"/>
</dbReference>
<dbReference type="AlphaFoldDB" id="A0A285N097"/>